<dbReference type="GO" id="GO:0030245">
    <property type="term" value="P:cellulose catabolic process"/>
    <property type="evidence" value="ECO:0007669"/>
    <property type="project" value="UniProtKB-KW"/>
</dbReference>
<evidence type="ECO:0000256" key="5">
    <source>
        <dbReference type="ARBA" id="ARBA00023295"/>
    </source>
</evidence>
<keyword evidence="6" id="KW-0624">Polysaccharide degradation</keyword>
<reference evidence="10" key="1">
    <citation type="journal article" date="2011" name="PLoS Biol.">
        <title>Gene gain and loss during evolution of obligate parasitism in the white rust pathogen of Arabidopsis thaliana.</title>
        <authorList>
            <person name="Kemen E."/>
            <person name="Gardiner A."/>
            <person name="Schultz-Larsen T."/>
            <person name="Kemen A.C."/>
            <person name="Balmuth A.L."/>
            <person name="Robert-Seilaniantz A."/>
            <person name="Bailey K."/>
            <person name="Holub E."/>
            <person name="Studholme D.J."/>
            <person name="Maclean D."/>
            <person name="Jones J.D."/>
        </authorList>
    </citation>
    <scope>NUCLEOTIDE SEQUENCE</scope>
</reference>
<feature type="transmembrane region" description="Helical" evidence="8">
    <location>
        <begin position="81"/>
        <end position="104"/>
    </location>
</feature>
<dbReference type="SUPFAM" id="SSF51445">
    <property type="entry name" value="(Trans)glycosidases"/>
    <property type="match status" value="1"/>
</dbReference>
<dbReference type="InterPro" id="IPR001547">
    <property type="entry name" value="Glyco_hydro_5"/>
</dbReference>
<dbReference type="Gene3D" id="3.20.20.80">
    <property type="entry name" value="Glycosidases"/>
    <property type="match status" value="1"/>
</dbReference>
<evidence type="ECO:0000256" key="1">
    <source>
        <dbReference type="ARBA" id="ARBA00005641"/>
    </source>
</evidence>
<feature type="domain" description="Glycoside hydrolase family 5" evidence="9">
    <location>
        <begin position="180"/>
        <end position="527"/>
    </location>
</feature>
<keyword evidence="5 7" id="KW-0326">Glycosidase</keyword>
<dbReference type="PANTHER" id="PTHR35923:SF2">
    <property type="entry name" value="ENDOGLUCANASE"/>
    <property type="match status" value="1"/>
</dbReference>
<evidence type="ECO:0000256" key="4">
    <source>
        <dbReference type="ARBA" id="ARBA00023277"/>
    </source>
</evidence>
<keyword evidence="4" id="KW-0119">Carbohydrate metabolism</keyword>
<dbReference type="HOGENOM" id="CLU_022692_1_0_1"/>
<dbReference type="InterPro" id="IPR017853">
    <property type="entry name" value="GH"/>
</dbReference>
<evidence type="ECO:0000259" key="9">
    <source>
        <dbReference type="Pfam" id="PF00150"/>
    </source>
</evidence>
<evidence type="ECO:0000256" key="7">
    <source>
        <dbReference type="RuleBase" id="RU361153"/>
    </source>
</evidence>
<name>F0X127_9STRA</name>
<proteinExistence type="inferred from homology"/>
<keyword evidence="3" id="KW-0136">Cellulose degradation</keyword>
<reference evidence="10" key="2">
    <citation type="submission" date="2011-02" db="EMBL/GenBank/DDBJ databases">
        <authorList>
            <person name="MacLean D."/>
        </authorList>
    </citation>
    <scope>NUCLEOTIDE SEQUENCE</scope>
</reference>
<evidence type="ECO:0000256" key="8">
    <source>
        <dbReference type="SAM" id="Phobius"/>
    </source>
</evidence>
<keyword evidence="8" id="KW-1133">Transmembrane helix</keyword>
<organism evidence="10">
    <name type="scientific">Albugo laibachii Nc14</name>
    <dbReference type="NCBI Taxonomy" id="890382"/>
    <lineage>
        <taxon>Eukaryota</taxon>
        <taxon>Sar</taxon>
        <taxon>Stramenopiles</taxon>
        <taxon>Oomycota</taxon>
        <taxon>Peronosporomycetes</taxon>
        <taxon>Albuginales</taxon>
        <taxon>Albuginaceae</taxon>
        <taxon>Albugo</taxon>
    </lineage>
</organism>
<accession>F0X127</accession>
<evidence type="ECO:0000256" key="3">
    <source>
        <dbReference type="ARBA" id="ARBA00023001"/>
    </source>
</evidence>
<evidence type="ECO:0000256" key="2">
    <source>
        <dbReference type="ARBA" id="ARBA00022801"/>
    </source>
</evidence>
<dbReference type="AlphaFoldDB" id="F0X127"/>
<keyword evidence="8" id="KW-0812">Transmembrane</keyword>
<keyword evidence="2 7" id="KW-0378">Hydrolase</keyword>
<protein>
    <submittedName>
        <fullName evidence="10">Cell 5A endo1 putative</fullName>
    </submittedName>
</protein>
<dbReference type="GO" id="GO:0004553">
    <property type="term" value="F:hydrolase activity, hydrolyzing O-glycosyl compounds"/>
    <property type="evidence" value="ECO:0007669"/>
    <property type="project" value="InterPro"/>
</dbReference>
<dbReference type="Pfam" id="PF00150">
    <property type="entry name" value="Cellulase"/>
    <property type="match status" value="1"/>
</dbReference>
<dbReference type="EMBL" id="FR824577">
    <property type="protein sequence ID" value="CCA27479.1"/>
    <property type="molecule type" value="Genomic_DNA"/>
</dbReference>
<comment type="similarity">
    <text evidence="1 7">Belongs to the glycosyl hydrolase 5 (cellulase A) family.</text>
</comment>
<evidence type="ECO:0000313" key="10">
    <source>
        <dbReference type="EMBL" id="CCA27479.1"/>
    </source>
</evidence>
<dbReference type="PANTHER" id="PTHR35923">
    <property type="entry name" value="MAJOR EXTRACELLULAR ENDOGLUCANASE"/>
    <property type="match status" value="1"/>
</dbReference>
<keyword evidence="8" id="KW-0472">Membrane</keyword>
<evidence type="ECO:0000256" key="6">
    <source>
        <dbReference type="ARBA" id="ARBA00023326"/>
    </source>
</evidence>
<sequence>MQSARGSNLNSYNEPLSERVWKDSNAGEIYGSYLDDHNEHVRSTVSGANGAGVHHADIAVGLMDSGEDVLRKPHYSGRKRIWPGALFLILLTITSLALITYFGIQTHSKSQEQLELSEEIIGRGRKKKKIIPPKGMSLELIVSRLILINSSVCVVPNYVTSGTKIFATHGSVKHEVHFTGVNWSGMENKEGIPHGLAYRQSDVDTIAQKLAKHKFNAVRLPLNAKMIIEDSPVDLKKFLNAFQNPDLVVETYVGMIKKVIQALAKQQIVVLLDIHKIDPEFKEDTSEHLWYTKEFPIEVMMKMYQKLATELCNEFYYNIVGIDIKNEPIKGCWPAKAGDKECPPNRDWPRAVESIGNAILEICPNWLIVVEGLYAENIKAKINGKTVYYNDWYGASASNATLNPIVLNVPNKVAFAIHWYSPSVYPTSIYFQSHETTKDGSISVVEYPATPAGDVLLHSAMDTVMNNAFGQLLDLAEAPVFYGEFGGIYGDAELLPGKTSTRAIDYLMEFGNARGMVGGFYWSLNPDGHFAFNDKYVKDYPFQYGLYNDETWQEYHADFSLALQKLEGNGVIPCFTRAGSISNSTNLNGTTSSAISKPKGVAPSSNAAVLPAAELPGKATALPAQPVAPIPVAAPVVPVAPAAPIPAI</sequence>
<gene>
    <name evidence="10" type="primary">AlNc14C546G12117</name>
    <name evidence="10" type="ORF">ALNC14_136230</name>
</gene>